<keyword evidence="3" id="KW-1185">Reference proteome</keyword>
<comment type="caution">
    <text evidence="2">The sequence shown here is derived from an EMBL/GenBank/DDBJ whole genome shotgun (WGS) entry which is preliminary data.</text>
</comment>
<dbReference type="RefSeq" id="WP_239553946.1">
    <property type="nucleotide sequence ID" value="NZ_JAFBCM010000001.1"/>
</dbReference>
<evidence type="ECO:0000313" key="3">
    <source>
        <dbReference type="Proteomes" id="UP001595699"/>
    </source>
</evidence>
<sequence length="120" mass="13074">MTESVSPVVALQNVVLHVSDCERAAEFWGQALGYELLQLDDGLAVLASKDGRRPRLNLDDGDRSHLDLNVTNSADQRAAVERLIALGASPVDWDLPEDATHVVLTDPDGNHFCVVNDQND</sequence>
<dbReference type="EMBL" id="JBHRZH010000036">
    <property type="protein sequence ID" value="MFC3765041.1"/>
    <property type="molecule type" value="Genomic_DNA"/>
</dbReference>
<dbReference type="Pfam" id="PF18029">
    <property type="entry name" value="Glyoxalase_6"/>
    <property type="match status" value="1"/>
</dbReference>
<dbReference type="PROSITE" id="PS51819">
    <property type="entry name" value="VOC"/>
    <property type="match status" value="1"/>
</dbReference>
<evidence type="ECO:0000259" key="1">
    <source>
        <dbReference type="PROSITE" id="PS51819"/>
    </source>
</evidence>
<evidence type="ECO:0000313" key="2">
    <source>
        <dbReference type="EMBL" id="MFC3765041.1"/>
    </source>
</evidence>
<protein>
    <submittedName>
        <fullName evidence="2">VOC family protein</fullName>
    </submittedName>
</protein>
<dbReference type="PANTHER" id="PTHR35908:SF1">
    <property type="entry name" value="CONSERVED PROTEIN"/>
    <property type="match status" value="1"/>
</dbReference>
<dbReference type="InterPro" id="IPR037523">
    <property type="entry name" value="VOC_core"/>
</dbReference>
<organism evidence="2 3">
    <name type="scientific">Tenggerimyces flavus</name>
    <dbReference type="NCBI Taxonomy" id="1708749"/>
    <lineage>
        <taxon>Bacteria</taxon>
        <taxon>Bacillati</taxon>
        <taxon>Actinomycetota</taxon>
        <taxon>Actinomycetes</taxon>
        <taxon>Propionibacteriales</taxon>
        <taxon>Nocardioidaceae</taxon>
        <taxon>Tenggerimyces</taxon>
    </lineage>
</organism>
<dbReference type="CDD" id="cd06587">
    <property type="entry name" value="VOC"/>
    <property type="match status" value="1"/>
</dbReference>
<dbReference type="Proteomes" id="UP001595699">
    <property type="component" value="Unassembled WGS sequence"/>
</dbReference>
<dbReference type="Gene3D" id="3.10.180.10">
    <property type="entry name" value="2,3-Dihydroxybiphenyl 1,2-Dioxygenase, domain 1"/>
    <property type="match status" value="1"/>
</dbReference>
<proteinExistence type="predicted"/>
<gene>
    <name evidence="2" type="ORF">ACFOUW_29680</name>
</gene>
<accession>A0ABV7YI66</accession>
<dbReference type="SUPFAM" id="SSF54593">
    <property type="entry name" value="Glyoxalase/Bleomycin resistance protein/Dihydroxybiphenyl dioxygenase"/>
    <property type="match status" value="1"/>
</dbReference>
<dbReference type="InterPro" id="IPR041581">
    <property type="entry name" value="Glyoxalase_6"/>
</dbReference>
<feature type="domain" description="VOC" evidence="1">
    <location>
        <begin position="10"/>
        <end position="117"/>
    </location>
</feature>
<dbReference type="PANTHER" id="PTHR35908">
    <property type="entry name" value="HYPOTHETICAL FUSION PROTEIN"/>
    <property type="match status" value="1"/>
</dbReference>
<reference evidence="3" key="1">
    <citation type="journal article" date="2019" name="Int. J. Syst. Evol. Microbiol.">
        <title>The Global Catalogue of Microorganisms (GCM) 10K type strain sequencing project: providing services to taxonomists for standard genome sequencing and annotation.</title>
        <authorList>
            <consortium name="The Broad Institute Genomics Platform"/>
            <consortium name="The Broad Institute Genome Sequencing Center for Infectious Disease"/>
            <person name="Wu L."/>
            <person name="Ma J."/>
        </authorList>
    </citation>
    <scope>NUCLEOTIDE SEQUENCE [LARGE SCALE GENOMIC DNA]</scope>
    <source>
        <strain evidence="3">CGMCC 4.7241</strain>
    </source>
</reference>
<dbReference type="InterPro" id="IPR029068">
    <property type="entry name" value="Glyas_Bleomycin-R_OHBP_Dase"/>
</dbReference>
<name>A0ABV7YI66_9ACTN</name>